<name>A0A371FNP5_MUCPR</name>
<dbReference type="EMBL" id="QJKJ01008383">
    <property type="protein sequence ID" value="RDX79948.1"/>
    <property type="molecule type" value="Genomic_DNA"/>
</dbReference>
<sequence length="60" mass="6899">MILQLNLNPREHKGMNNYQQDLSNLVHFTLSLDVGSNAPLLPYLDLCNLKEITMMNGQRQ</sequence>
<protein>
    <submittedName>
        <fullName evidence="1">Uncharacterized protein</fullName>
    </submittedName>
</protein>
<evidence type="ECO:0000313" key="1">
    <source>
        <dbReference type="EMBL" id="RDX79948.1"/>
    </source>
</evidence>
<dbReference type="AlphaFoldDB" id="A0A371FNP5"/>
<evidence type="ECO:0000313" key="2">
    <source>
        <dbReference type="Proteomes" id="UP000257109"/>
    </source>
</evidence>
<keyword evidence="2" id="KW-1185">Reference proteome</keyword>
<reference evidence="1" key="1">
    <citation type="submission" date="2018-05" db="EMBL/GenBank/DDBJ databases">
        <title>Draft genome of Mucuna pruriens seed.</title>
        <authorList>
            <person name="Nnadi N.E."/>
            <person name="Vos R."/>
            <person name="Hasami M.H."/>
            <person name="Devisetty U.K."/>
            <person name="Aguiy J.C."/>
        </authorList>
    </citation>
    <scope>NUCLEOTIDE SEQUENCE [LARGE SCALE GENOMIC DNA]</scope>
    <source>
        <strain evidence="1">JCA_2017</strain>
    </source>
</reference>
<gene>
    <name evidence="1" type="ORF">CR513_39562</name>
</gene>
<dbReference type="Proteomes" id="UP000257109">
    <property type="component" value="Unassembled WGS sequence"/>
</dbReference>
<feature type="non-terminal residue" evidence="1">
    <location>
        <position position="1"/>
    </location>
</feature>
<organism evidence="1 2">
    <name type="scientific">Mucuna pruriens</name>
    <name type="common">Velvet bean</name>
    <name type="synonym">Dolichos pruriens</name>
    <dbReference type="NCBI Taxonomy" id="157652"/>
    <lineage>
        <taxon>Eukaryota</taxon>
        <taxon>Viridiplantae</taxon>
        <taxon>Streptophyta</taxon>
        <taxon>Embryophyta</taxon>
        <taxon>Tracheophyta</taxon>
        <taxon>Spermatophyta</taxon>
        <taxon>Magnoliopsida</taxon>
        <taxon>eudicotyledons</taxon>
        <taxon>Gunneridae</taxon>
        <taxon>Pentapetalae</taxon>
        <taxon>rosids</taxon>
        <taxon>fabids</taxon>
        <taxon>Fabales</taxon>
        <taxon>Fabaceae</taxon>
        <taxon>Papilionoideae</taxon>
        <taxon>50 kb inversion clade</taxon>
        <taxon>NPAAA clade</taxon>
        <taxon>indigoferoid/millettioid clade</taxon>
        <taxon>Phaseoleae</taxon>
        <taxon>Mucuna</taxon>
    </lineage>
</organism>
<accession>A0A371FNP5</accession>
<comment type="caution">
    <text evidence="1">The sequence shown here is derived from an EMBL/GenBank/DDBJ whole genome shotgun (WGS) entry which is preliminary data.</text>
</comment>
<proteinExistence type="predicted"/>